<reference evidence="1 2" key="1">
    <citation type="submission" date="2016-10" db="EMBL/GenBank/DDBJ databases">
        <authorList>
            <person name="de Groot N.N."/>
        </authorList>
    </citation>
    <scope>NUCLEOTIDE SEQUENCE [LARGE SCALE GENOMIC DNA]</scope>
    <source>
        <strain evidence="1 2">APO</strain>
    </source>
</reference>
<dbReference type="EMBL" id="FNPV01000011">
    <property type="protein sequence ID" value="SDZ19381.1"/>
    <property type="molecule type" value="Genomic_DNA"/>
</dbReference>
<dbReference type="InterPro" id="IPR038559">
    <property type="entry name" value="XkdN-like_sf"/>
</dbReference>
<evidence type="ECO:0000313" key="2">
    <source>
        <dbReference type="Proteomes" id="UP000199230"/>
    </source>
</evidence>
<dbReference type="AlphaFoldDB" id="A0A1H3R255"/>
<dbReference type="OrthoDB" id="1807498at2"/>
<dbReference type="InterPro" id="IPR014986">
    <property type="entry name" value="XkdN-like"/>
</dbReference>
<evidence type="ECO:0000313" key="1">
    <source>
        <dbReference type="EMBL" id="SDZ19381.1"/>
    </source>
</evidence>
<sequence>MKKVTINDLLEKKDVLKNKKHRKQNIYVPSLDGKIVIQEPSREICAEALEMANDGDVYRSDAHVVYNCVVDPNIKDESLQKEMGCVEPTDIVDILFNAGEVASISGHCMEMAGYGSGIKKLDDELKN</sequence>
<dbReference type="Pfam" id="PF08890">
    <property type="entry name" value="Phage_TAC_5"/>
    <property type="match status" value="1"/>
</dbReference>
<gene>
    <name evidence="1" type="ORF">SAMN05192546_11179</name>
</gene>
<accession>A0A1H3R255</accession>
<organism evidence="1 2">
    <name type="scientific">Tindallia californiensis</name>
    <dbReference type="NCBI Taxonomy" id="159292"/>
    <lineage>
        <taxon>Bacteria</taxon>
        <taxon>Bacillati</taxon>
        <taxon>Bacillota</taxon>
        <taxon>Clostridia</taxon>
        <taxon>Peptostreptococcales</taxon>
        <taxon>Tindalliaceae</taxon>
        <taxon>Tindallia</taxon>
    </lineage>
</organism>
<keyword evidence="2" id="KW-1185">Reference proteome</keyword>
<dbReference type="RefSeq" id="WP_093315379.1">
    <property type="nucleotide sequence ID" value="NZ_FNPV01000011.1"/>
</dbReference>
<dbReference type="STRING" id="159292.SAMN05192546_11179"/>
<protein>
    <submittedName>
        <fullName evidence="1">Phage XkdN-like tail assembly chaperone protein, TAC</fullName>
    </submittedName>
</protein>
<dbReference type="Gene3D" id="3.30.2220.30">
    <property type="match status" value="1"/>
</dbReference>
<dbReference type="Proteomes" id="UP000199230">
    <property type="component" value="Unassembled WGS sequence"/>
</dbReference>
<proteinExistence type="predicted"/>
<name>A0A1H3R255_9FIRM</name>